<evidence type="ECO:0000313" key="1">
    <source>
        <dbReference type="EMBL" id="TDQ58050.1"/>
    </source>
</evidence>
<gene>
    <name evidence="1" type="ORF">EDC45_1119</name>
</gene>
<reference evidence="1 2" key="1">
    <citation type="submission" date="2019-03" db="EMBL/GenBank/DDBJ databases">
        <title>Genomic Encyclopedia of Type Strains, Phase IV (KMG-IV): sequencing the most valuable type-strain genomes for metagenomic binning, comparative biology and taxonomic classification.</title>
        <authorList>
            <person name="Goeker M."/>
        </authorList>
    </citation>
    <scope>NUCLEOTIDE SEQUENCE [LARGE SCALE GENOMIC DNA]</scope>
    <source>
        <strain evidence="1 2">DSM 28403</strain>
    </source>
</reference>
<organism evidence="1 2">
    <name type="scientific">Mesocricetibacter intestinalis</name>
    <dbReference type="NCBI Taxonomy" id="1521930"/>
    <lineage>
        <taxon>Bacteria</taxon>
        <taxon>Pseudomonadati</taxon>
        <taxon>Pseudomonadota</taxon>
        <taxon>Gammaproteobacteria</taxon>
        <taxon>Pasteurellales</taxon>
        <taxon>Pasteurellaceae</taxon>
        <taxon>Mesocricetibacter</taxon>
    </lineage>
</organism>
<evidence type="ECO:0008006" key="3">
    <source>
        <dbReference type="Google" id="ProtNLM"/>
    </source>
</evidence>
<proteinExistence type="predicted"/>
<accession>A0A4R6V973</accession>
<name>A0A4R6V973_9PAST</name>
<comment type="caution">
    <text evidence="1">The sequence shown here is derived from an EMBL/GenBank/DDBJ whole genome shotgun (WGS) entry which is preliminary data.</text>
</comment>
<sequence length="133" mass="15359">MDLLLHLELIRQRQLISNEIIEITLRVQHRLHVHWHADLSTNQINMGLIHLAMALGRIRRGYCARPLDRDIFEEIKSTLCFGDILAIHQDILSLIPFDIPDSEQTHLIANWYSLALAQPQILSPIANKSEEPE</sequence>
<dbReference type="EMBL" id="SNYQ01000003">
    <property type="protein sequence ID" value="TDQ58050.1"/>
    <property type="molecule type" value="Genomic_DNA"/>
</dbReference>
<dbReference type="SUPFAM" id="SSF63520">
    <property type="entry name" value="PTS-regulatory domain, PRD"/>
    <property type="match status" value="1"/>
</dbReference>
<dbReference type="InterPro" id="IPR036634">
    <property type="entry name" value="PRD_sf"/>
</dbReference>
<evidence type="ECO:0000313" key="2">
    <source>
        <dbReference type="Proteomes" id="UP000295657"/>
    </source>
</evidence>
<dbReference type="OrthoDB" id="5688967at2"/>
<dbReference type="Proteomes" id="UP000295657">
    <property type="component" value="Unassembled WGS sequence"/>
</dbReference>
<dbReference type="GO" id="GO:0006355">
    <property type="term" value="P:regulation of DNA-templated transcription"/>
    <property type="evidence" value="ECO:0007669"/>
    <property type="project" value="InterPro"/>
</dbReference>
<protein>
    <recommendedName>
        <fullName evidence="3">PRD domain-containing protein</fullName>
    </recommendedName>
</protein>
<keyword evidence="2" id="KW-1185">Reference proteome</keyword>
<dbReference type="RefSeq" id="WP_133544305.1">
    <property type="nucleotide sequence ID" value="NZ_SNYQ01000003.1"/>
</dbReference>
<dbReference type="AlphaFoldDB" id="A0A4R6V973"/>